<evidence type="ECO:0000313" key="12">
    <source>
        <dbReference type="EMBL" id="KAL0296818.1"/>
    </source>
</evidence>
<proteinExistence type="inferred from homology"/>
<keyword evidence="6 11" id="KW-1133">Transmembrane helix</keyword>
<dbReference type="GO" id="GO:0004497">
    <property type="term" value="F:monooxygenase activity"/>
    <property type="evidence" value="ECO:0007669"/>
    <property type="project" value="UniProtKB-KW"/>
</dbReference>
<evidence type="ECO:0000256" key="4">
    <source>
        <dbReference type="ARBA" id="ARBA00022692"/>
    </source>
</evidence>
<gene>
    <name evidence="12" type="ORF">Sradi_6733900</name>
</gene>
<evidence type="ECO:0000256" key="2">
    <source>
        <dbReference type="ARBA" id="ARBA00010617"/>
    </source>
</evidence>
<accession>A0AAW2JRT9</accession>
<comment type="similarity">
    <text evidence="2">Belongs to the cytochrome P450 family.</text>
</comment>
<dbReference type="GO" id="GO:0005506">
    <property type="term" value="F:iron ion binding"/>
    <property type="evidence" value="ECO:0007669"/>
    <property type="project" value="InterPro"/>
</dbReference>
<dbReference type="SUPFAM" id="SSF48264">
    <property type="entry name" value="Cytochrome P450"/>
    <property type="match status" value="1"/>
</dbReference>
<dbReference type="GO" id="GO:0016020">
    <property type="term" value="C:membrane"/>
    <property type="evidence" value="ECO:0007669"/>
    <property type="project" value="UniProtKB-SubCell"/>
</dbReference>
<evidence type="ECO:0000256" key="1">
    <source>
        <dbReference type="ARBA" id="ARBA00004370"/>
    </source>
</evidence>
<dbReference type="GO" id="GO:0016705">
    <property type="term" value="F:oxidoreductase activity, acting on paired donors, with incorporation or reduction of molecular oxygen"/>
    <property type="evidence" value="ECO:0007669"/>
    <property type="project" value="InterPro"/>
</dbReference>
<evidence type="ECO:0000256" key="5">
    <source>
        <dbReference type="ARBA" id="ARBA00022723"/>
    </source>
</evidence>
<keyword evidence="4 11" id="KW-0812">Transmembrane</keyword>
<reference evidence="12" key="2">
    <citation type="journal article" date="2024" name="Plant">
        <title>Genomic evolution and insights into agronomic trait innovations of Sesamum species.</title>
        <authorList>
            <person name="Miao H."/>
            <person name="Wang L."/>
            <person name="Qu L."/>
            <person name="Liu H."/>
            <person name="Sun Y."/>
            <person name="Le M."/>
            <person name="Wang Q."/>
            <person name="Wei S."/>
            <person name="Zheng Y."/>
            <person name="Lin W."/>
            <person name="Duan Y."/>
            <person name="Cao H."/>
            <person name="Xiong S."/>
            <person name="Wang X."/>
            <person name="Wei L."/>
            <person name="Li C."/>
            <person name="Ma Q."/>
            <person name="Ju M."/>
            <person name="Zhao R."/>
            <person name="Li G."/>
            <person name="Mu C."/>
            <person name="Tian Q."/>
            <person name="Mei H."/>
            <person name="Zhang T."/>
            <person name="Gao T."/>
            <person name="Zhang H."/>
        </authorList>
    </citation>
    <scope>NUCLEOTIDE SEQUENCE</scope>
    <source>
        <strain evidence="12">G02</strain>
    </source>
</reference>
<keyword evidence="9" id="KW-0503">Monooxygenase</keyword>
<evidence type="ECO:0000256" key="6">
    <source>
        <dbReference type="ARBA" id="ARBA00022989"/>
    </source>
</evidence>
<dbReference type="GO" id="GO:0020037">
    <property type="term" value="F:heme binding"/>
    <property type="evidence" value="ECO:0007669"/>
    <property type="project" value="InterPro"/>
</dbReference>
<feature type="transmembrane region" description="Helical" evidence="11">
    <location>
        <begin position="6"/>
        <end position="26"/>
    </location>
</feature>
<comment type="subcellular location">
    <subcellularLocation>
        <location evidence="1">Membrane</location>
    </subcellularLocation>
</comment>
<name>A0AAW2JRT9_SESRA</name>
<dbReference type="Gene3D" id="1.10.630.10">
    <property type="entry name" value="Cytochrome P450"/>
    <property type="match status" value="1"/>
</dbReference>
<sequence length="154" mass="17790">MAADRLILLLFSTVFLCLLQTLIKFLHKVWWRPVQLQAKMSSQGIRGPPYRFPHGNTKEMSYMRTQSMQKPMAISHDIFPRIQPHVYAWTNAYGKNFLNWHGSECQLFVTEPELIKEILMNRDGAFPEIDMDGYAKKLLGEALITNEGENTETG</sequence>
<organism evidence="12">
    <name type="scientific">Sesamum radiatum</name>
    <name type="common">Black benniseed</name>
    <dbReference type="NCBI Taxonomy" id="300843"/>
    <lineage>
        <taxon>Eukaryota</taxon>
        <taxon>Viridiplantae</taxon>
        <taxon>Streptophyta</taxon>
        <taxon>Embryophyta</taxon>
        <taxon>Tracheophyta</taxon>
        <taxon>Spermatophyta</taxon>
        <taxon>Magnoliopsida</taxon>
        <taxon>eudicotyledons</taxon>
        <taxon>Gunneridae</taxon>
        <taxon>Pentapetalae</taxon>
        <taxon>asterids</taxon>
        <taxon>lamiids</taxon>
        <taxon>Lamiales</taxon>
        <taxon>Pedaliaceae</taxon>
        <taxon>Sesamum</taxon>
    </lineage>
</organism>
<evidence type="ECO:0000256" key="7">
    <source>
        <dbReference type="ARBA" id="ARBA00023002"/>
    </source>
</evidence>
<evidence type="ECO:0000256" key="9">
    <source>
        <dbReference type="ARBA" id="ARBA00023033"/>
    </source>
</evidence>
<protein>
    <submittedName>
        <fullName evidence="12">Cytochrome</fullName>
    </submittedName>
</protein>
<dbReference type="InterPro" id="IPR050665">
    <property type="entry name" value="Cytochrome_P450_Monooxygen"/>
</dbReference>
<dbReference type="PANTHER" id="PTHR24282">
    <property type="entry name" value="CYTOCHROME P450 FAMILY MEMBER"/>
    <property type="match status" value="1"/>
</dbReference>
<dbReference type="EMBL" id="JACGWJ010000032">
    <property type="protein sequence ID" value="KAL0296818.1"/>
    <property type="molecule type" value="Genomic_DNA"/>
</dbReference>
<keyword evidence="10 11" id="KW-0472">Membrane</keyword>
<dbReference type="PANTHER" id="PTHR24282:SF192">
    <property type="entry name" value="CYTOCHROME P450 CYP749A22-LIKE"/>
    <property type="match status" value="1"/>
</dbReference>
<keyword evidence="3" id="KW-0349">Heme</keyword>
<evidence type="ECO:0000256" key="3">
    <source>
        <dbReference type="ARBA" id="ARBA00022617"/>
    </source>
</evidence>
<dbReference type="AlphaFoldDB" id="A0AAW2JRT9"/>
<keyword evidence="7" id="KW-0560">Oxidoreductase</keyword>
<evidence type="ECO:0000256" key="11">
    <source>
        <dbReference type="SAM" id="Phobius"/>
    </source>
</evidence>
<dbReference type="InterPro" id="IPR036396">
    <property type="entry name" value="Cyt_P450_sf"/>
</dbReference>
<evidence type="ECO:0000256" key="10">
    <source>
        <dbReference type="ARBA" id="ARBA00023136"/>
    </source>
</evidence>
<keyword evidence="5" id="KW-0479">Metal-binding</keyword>
<comment type="caution">
    <text evidence="12">The sequence shown here is derived from an EMBL/GenBank/DDBJ whole genome shotgun (WGS) entry which is preliminary data.</text>
</comment>
<reference evidence="12" key="1">
    <citation type="submission" date="2020-06" db="EMBL/GenBank/DDBJ databases">
        <authorList>
            <person name="Li T."/>
            <person name="Hu X."/>
            <person name="Zhang T."/>
            <person name="Song X."/>
            <person name="Zhang H."/>
            <person name="Dai N."/>
            <person name="Sheng W."/>
            <person name="Hou X."/>
            <person name="Wei L."/>
        </authorList>
    </citation>
    <scope>NUCLEOTIDE SEQUENCE</scope>
    <source>
        <strain evidence="12">G02</strain>
        <tissue evidence="12">Leaf</tissue>
    </source>
</reference>
<evidence type="ECO:0000256" key="8">
    <source>
        <dbReference type="ARBA" id="ARBA00023004"/>
    </source>
</evidence>
<keyword evidence="8" id="KW-0408">Iron</keyword>